<dbReference type="EMBL" id="BMQS01000005">
    <property type="protein sequence ID" value="GGT92017.1"/>
    <property type="molecule type" value="Genomic_DNA"/>
</dbReference>
<evidence type="ECO:0000256" key="4">
    <source>
        <dbReference type="ARBA" id="ARBA00023284"/>
    </source>
</evidence>
<name>A0A348B1E7_9CREN</name>
<dbReference type="PANTHER" id="PTHR13887">
    <property type="entry name" value="GLUTATHIONE S-TRANSFERASE KAPPA"/>
    <property type="match status" value="1"/>
</dbReference>
<gene>
    <name evidence="6" type="ORF">GCM10007116_07260</name>
    <name evidence="5" type="ORF">HS1genome_0388</name>
</gene>
<dbReference type="InterPro" id="IPR036249">
    <property type="entry name" value="Thioredoxin-like_sf"/>
</dbReference>
<keyword evidence="4" id="KW-0676">Redox-active center</keyword>
<dbReference type="RefSeq" id="WP_126449295.1">
    <property type="nucleotide sequence ID" value="NZ_AP018553.1"/>
</dbReference>
<dbReference type="GO" id="GO:0016491">
    <property type="term" value="F:oxidoreductase activity"/>
    <property type="evidence" value="ECO:0007669"/>
    <property type="project" value="UniProtKB-KW"/>
</dbReference>
<reference evidence="7" key="2">
    <citation type="submission" date="2018-04" db="EMBL/GenBank/DDBJ databases">
        <title>Complete genome sequence of Sulfodiicoccus acidiphilus strain HS-1.</title>
        <authorList>
            <person name="Sakai H.D."/>
            <person name="Kurosawa N."/>
        </authorList>
    </citation>
    <scope>NUCLEOTIDE SEQUENCE [LARGE SCALE GENOMIC DNA]</scope>
    <source>
        <strain evidence="7">HS-1</strain>
    </source>
</reference>
<dbReference type="PANTHER" id="PTHR13887:SF14">
    <property type="entry name" value="DISULFIDE BOND FORMATION PROTEIN D"/>
    <property type="match status" value="1"/>
</dbReference>
<evidence type="ECO:0000256" key="1">
    <source>
        <dbReference type="ARBA" id="ARBA00022729"/>
    </source>
</evidence>
<dbReference type="GeneID" id="38665891"/>
<dbReference type="SUPFAM" id="SSF52833">
    <property type="entry name" value="Thioredoxin-like"/>
    <property type="match status" value="1"/>
</dbReference>
<evidence type="ECO:0000256" key="2">
    <source>
        <dbReference type="ARBA" id="ARBA00023002"/>
    </source>
</evidence>
<dbReference type="Proteomes" id="UP000276741">
    <property type="component" value="Chromosome"/>
</dbReference>
<reference evidence="6" key="4">
    <citation type="submission" date="2020-09" db="EMBL/GenBank/DDBJ databases">
        <authorList>
            <person name="Sun Q."/>
            <person name="Ohkuma M."/>
        </authorList>
    </citation>
    <scope>NUCLEOTIDE SEQUENCE</scope>
    <source>
        <strain evidence="6">JCM 31740</strain>
    </source>
</reference>
<dbReference type="KEGG" id="sacd:HS1genome_0388"/>
<keyword evidence="3" id="KW-1015">Disulfide bond</keyword>
<proteinExistence type="predicted"/>
<organism evidence="5 7">
    <name type="scientific">Sulfodiicoccus acidiphilus</name>
    <dbReference type="NCBI Taxonomy" id="1670455"/>
    <lineage>
        <taxon>Archaea</taxon>
        <taxon>Thermoproteota</taxon>
        <taxon>Thermoprotei</taxon>
        <taxon>Sulfolobales</taxon>
        <taxon>Sulfolobaceae</taxon>
        <taxon>Sulfodiicoccus</taxon>
    </lineage>
</organism>
<dbReference type="OrthoDB" id="359198at2157"/>
<dbReference type="Gene3D" id="3.40.30.10">
    <property type="entry name" value="Glutaredoxin"/>
    <property type="match status" value="1"/>
</dbReference>
<dbReference type="Pfam" id="PF13743">
    <property type="entry name" value="Thioredoxin_5"/>
    <property type="match status" value="1"/>
</dbReference>
<keyword evidence="1" id="KW-0732">Signal</keyword>
<evidence type="ECO:0000313" key="7">
    <source>
        <dbReference type="Proteomes" id="UP000276741"/>
    </source>
</evidence>
<dbReference type="AlphaFoldDB" id="A0A348B1E7"/>
<accession>A0A348B1E7</accession>
<dbReference type="EMBL" id="AP018553">
    <property type="protein sequence ID" value="BBD71999.1"/>
    <property type="molecule type" value="Genomic_DNA"/>
</dbReference>
<keyword evidence="2" id="KW-0560">Oxidoreductase</keyword>
<protein>
    <submittedName>
        <fullName evidence="5">DSBA oxidoreductase</fullName>
    </submittedName>
</protein>
<reference evidence="6" key="1">
    <citation type="journal article" date="2014" name="Int. J. Syst. Evol. Microbiol.">
        <title>Complete genome sequence of Corynebacterium casei LMG S-19264T (=DSM 44701T), isolated from a smear-ripened cheese.</title>
        <authorList>
            <consortium name="US DOE Joint Genome Institute (JGI-PGF)"/>
            <person name="Walter F."/>
            <person name="Albersmeier A."/>
            <person name="Kalinowski J."/>
            <person name="Ruckert C."/>
        </authorList>
    </citation>
    <scope>NUCLEOTIDE SEQUENCE</scope>
    <source>
        <strain evidence="6">JCM 31740</strain>
    </source>
</reference>
<evidence type="ECO:0000256" key="3">
    <source>
        <dbReference type="ARBA" id="ARBA00023157"/>
    </source>
</evidence>
<dbReference type="Proteomes" id="UP000616143">
    <property type="component" value="Unassembled WGS sequence"/>
</dbReference>
<reference evidence="5" key="3">
    <citation type="journal article" date="2019" name="BMC Res. Notes">
        <title>Complete genome sequence of the Sulfodiicoccus acidiphilus strain HS-1T, the first crenarchaeon that lacks polB3, isolated from an acidic hot spring in Ohwaku-dani, Hakone, Japan.</title>
        <authorList>
            <person name="Sakai H.D."/>
            <person name="Kurosawa N."/>
        </authorList>
    </citation>
    <scope>NUCLEOTIDE SEQUENCE</scope>
    <source>
        <strain evidence="5">HS-1</strain>
    </source>
</reference>
<evidence type="ECO:0000313" key="6">
    <source>
        <dbReference type="EMBL" id="GGT92017.1"/>
    </source>
</evidence>
<keyword evidence="7" id="KW-1185">Reference proteome</keyword>
<sequence length="222" mass="25741">MLKVTFFHDVICPFCYVTSKRLRRVVPEFKVEVVHKSFSIISSLEDLKFVAPDEESVREFFKSEFSILKRFMPDYEEGKVISKGNLGYVWSMPPLMACKAAEFQRGSEGYWEYFDRAQDAFFLEGQNVADEEVLLSIAKSLNFDVERFREDMGAKKTKLAVISDEEEARAMGIRGVPALIINDQWIVRGVPTEEKLRDVFSDIEAHGEPRKVRLKAYWEKDD</sequence>
<evidence type="ECO:0000313" key="5">
    <source>
        <dbReference type="EMBL" id="BBD71999.1"/>
    </source>
</evidence>